<keyword evidence="9" id="KW-1185">Reference proteome</keyword>
<dbReference type="EMBL" id="BMOO01000002">
    <property type="protein sequence ID" value="GGM61643.1"/>
    <property type="molecule type" value="Genomic_DNA"/>
</dbReference>
<dbReference type="PANTHER" id="PTHR43820:SF4">
    <property type="entry name" value="HIGH-AFFINITY BRANCHED-CHAIN AMINO ACID TRANSPORT ATP-BINDING PROTEIN LIVF"/>
    <property type="match status" value="1"/>
</dbReference>
<dbReference type="SUPFAM" id="SSF52540">
    <property type="entry name" value="P-loop containing nucleoside triphosphate hydrolases"/>
    <property type="match status" value="1"/>
</dbReference>
<dbReference type="InterPro" id="IPR052156">
    <property type="entry name" value="BCAA_Transport_ATP-bd_LivF"/>
</dbReference>
<dbReference type="InterPro" id="IPR017871">
    <property type="entry name" value="ABC_transporter-like_CS"/>
</dbReference>
<dbReference type="Pfam" id="PF00005">
    <property type="entry name" value="ABC_tran"/>
    <property type="match status" value="1"/>
</dbReference>
<evidence type="ECO:0000256" key="4">
    <source>
        <dbReference type="ARBA" id="ARBA00022840"/>
    </source>
</evidence>
<dbReference type="OrthoDB" id="97750at2157"/>
<reference evidence="8" key="3">
    <citation type="submission" date="2021-03" db="EMBL/GenBank/DDBJ databases">
        <title>Genomic Encyclopedia of Type Strains, Phase IV (KMG-IV): sequencing the most valuable type-strain genomes for metagenomic binning, comparative biology and taxonomic classification.</title>
        <authorList>
            <person name="Goeker M."/>
        </authorList>
    </citation>
    <scope>NUCLEOTIDE SEQUENCE</scope>
    <source>
        <strain evidence="8">DSM 22443</strain>
    </source>
</reference>
<reference evidence="7" key="1">
    <citation type="journal article" date="2014" name="Int. J. Syst. Evol. Microbiol.">
        <title>Complete genome sequence of Corynebacterium casei LMG S-19264T (=DSM 44701T), isolated from a smear-ripened cheese.</title>
        <authorList>
            <consortium name="US DOE Joint Genome Institute (JGI-PGF)"/>
            <person name="Walter F."/>
            <person name="Albersmeier A."/>
            <person name="Kalinowski J."/>
            <person name="Ruckert C."/>
        </authorList>
    </citation>
    <scope>NUCLEOTIDE SEQUENCE</scope>
    <source>
        <strain evidence="7">JCM 16108</strain>
    </source>
</reference>
<keyword evidence="2" id="KW-0813">Transport</keyword>
<evidence type="ECO:0000259" key="6">
    <source>
        <dbReference type="PROSITE" id="PS50893"/>
    </source>
</evidence>
<evidence type="ECO:0000313" key="8">
    <source>
        <dbReference type="EMBL" id="MBP1954506.1"/>
    </source>
</evidence>
<evidence type="ECO:0000256" key="5">
    <source>
        <dbReference type="ARBA" id="ARBA00022970"/>
    </source>
</evidence>
<comment type="similarity">
    <text evidence="1">Belongs to the ABC transporter superfamily.</text>
</comment>
<dbReference type="Gene3D" id="3.40.50.300">
    <property type="entry name" value="P-loop containing nucleotide triphosphate hydrolases"/>
    <property type="match status" value="1"/>
</dbReference>
<proteinExistence type="inferred from homology"/>
<evidence type="ECO:0000256" key="3">
    <source>
        <dbReference type="ARBA" id="ARBA00022741"/>
    </source>
</evidence>
<protein>
    <submittedName>
        <fullName evidence="8">Branched-chain amino acid transport system ATP-binding protein</fullName>
    </submittedName>
    <submittedName>
        <fullName evidence="7">High-affinity branched-chain amino acid transport ATP-binding protein LivF</fullName>
    </submittedName>
</protein>
<feature type="domain" description="ABC transporter" evidence="6">
    <location>
        <begin position="5"/>
        <end position="236"/>
    </location>
</feature>
<keyword evidence="3" id="KW-0547">Nucleotide-binding</keyword>
<name>A0A830FYH4_9EURY</name>
<evidence type="ECO:0000256" key="1">
    <source>
        <dbReference type="ARBA" id="ARBA00005417"/>
    </source>
</evidence>
<dbReference type="PANTHER" id="PTHR43820">
    <property type="entry name" value="HIGH-AFFINITY BRANCHED-CHAIN AMINO ACID TRANSPORT ATP-BINDING PROTEIN LIVF"/>
    <property type="match status" value="1"/>
</dbReference>
<dbReference type="InterPro" id="IPR027417">
    <property type="entry name" value="P-loop_NTPase"/>
</dbReference>
<dbReference type="AlphaFoldDB" id="A0A830FYH4"/>
<dbReference type="GO" id="GO:0015658">
    <property type="term" value="F:branched-chain amino acid transmembrane transporter activity"/>
    <property type="evidence" value="ECO:0007669"/>
    <property type="project" value="TreeGrafter"/>
</dbReference>
<sequence>MSELLSVEDLNAYYGESQILFDVSIDVGDNDVVGIFGRNGMGKTTLLDSIVNRIDRKTGRVVYDGEDISEWETHDIIREKIAYVPEDREIYPALTVRENLELAAPRTIDRSTREERLDYVFEKFERLGERESQRGGTLSGGEQQMLAIGRALVTDPDLLLLDEPTEGLAPTIIDDVIEILEELVTEDRAVLIVEQNITRMLPLIDRGYMIETGRIVADGDADYLDDEELQDEYLTV</sequence>
<keyword evidence="4 7" id="KW-0067">ATP-binding</keyword>
<organism evidence="7 9">
    <name type="scientific">Halarchaeum rubridurum</name>
    <dbReference type="NCBI Taxonomy" id="489911"/>
    <lineage>
        <taxon>Archaea</taxon>
        <taxon>Methanobacteriati</taxon>
        <taxon>Methanobacteriota</taxon>
        <taxon>Stenosarchaea group</taxon>
        <taxon>Halobacteria</taxon>
        <taxon>Halobacteriales</taxon>
        <taxon>Halobacteriaceae</taxon>
    </lineage>
</organism>
<dbReference type="Proteomes" id="UP000765891">
    <property type="component" value="Unassembled WGS sequence"/>
</dbReference>
<gene>
    <name evidence="7" type="primary">livF</name>
    <name evidence="7" type="ORF">GCM10009017_09620</name>
    <name evidence="8" type="ORF">J2752_001418</name>
</gene>
<comment type="caution">
    <text evidence="7">The sequence shown here is derived from an EMBL/GenBank/DDBJ whole genome shotgun (WGS) entry which is preliminary data.</text>
</comment>
<dbReference type="GO" id="GO:0005524">
    <property type="term" value="F:ATP binding"/>
    <property type="evidence" value="ECO:0007669"/>
    <property type="project" value="UniProtKB-KW"/>
</dbReference>
<evidence type="ECO:0000256" key="2">
    <source>
        <dbReference type="ARBA" id="ARBA00022448"/>
    </source>
</evidence>
<dbReference type="GO" id="GO:0016887">
    <property type="term" value="F:ATP hydrolysis activity"/>
    <property type="evidence" value="ECO:0007669"/>
    <property type="project" value="InterPro"/>
</dbReference>
<dbReference type="Proteomes" id="UP000614609">
    <property type="component" value="Unassembled WGS sequence"/>
</dbReference>
<dbReference type="SMART" id="SM00382">
    <property type="entry name" value="AAA"/>
    <property type="match status" value="1"/>
</dbReference>
<keyword evidence="5" id="KW-0029">Amino-acid transport</keyword>
<evidence type="ECO:0000313" key="7">
    <source>
        <dbReference type="EMBL" id="GGM61643.1"/>
    </source>
</evidence>
<dbReference type="EMBL" id="JAGGKO010000002">
    <property type="protein sequence ID" value="MBP1954506.1"/>
    <property type="molecule type" value="Genomic_DNA"/>
</dbReference>
<dbReference type="RefSeq" id="WP_209590329.1">
    <property type="nucleotide sequence ID" value="NZ_BMOO01000002.1"/>
</dbReference>
<dbReference type="InterPro" id="IPR003593">
    <property type="entry name" value="AAA+_ATPase"/>
</dbReference>
<evidence type="ECO:0000313" key="9">
    <source>
        <dbReference type="Proteomes" id="UP000614609"/>
    </source>
</evidence>
<dbReference type="PROSITE" id="PS50893">
    <property type="entry name" value="ABC_TRANSPORTER_2"/>
    <property type="match status" value="1"/>
</dbReference>
<dbReference type="CDD" id="cd03224">
    <property type="entry name" value="ABC_TM1139_LivF_branched"/>
    <property type="match status" value="1"/>
</dbReference>
<dbReference type="GO" id="GO:0015807">
    <property type="term" value="P:L-amino acid transport"/>
    <property type="evidence" value="ECO:0007669"/>
    <property type="project" value="TreeGrafter"/>
</dbReference>
<accession>A0A830FYH4</accession>
<dbReference type="InterPro" id="IPR003439">
    <property type="entry name" value="ABC_transporter-like_ATP-bd"/>
</dbReference>
<dbReference type="PROSITE" id="PS00211">
    <property type="entry name" value="ABC_TRANSPORTER_1"/>
    <property type="match status" value="1"/>
</dbReference>
<reference evidence="7" key="2">
    <citation type="submission" date="2020-09" db="EMBL/GenBank/DDBJ databases">
        <authorList>
            <person name="Sun Q."/>
            <person name="Ohkuma M."/>
        </authorList>
    </citation>
    <scope>NUCLEOTIDE SEQUENCE</scope>
    <source>
        <strain evidence="7">JCM 16108</strain>
    </source>
</reference>